<keyword evidence="2" id="KW-1133">Transmembrane helix</keyword>
<feature type="transmembrane region" description="Helical" evidence="2">
    <location>
        <begin position="98"/>
        <end position="122"/>
    </location>
</feature>
<keyword evidence="3" id="KW-1185">Reference proteome</keyword>
<organism evidence="3 4">
    <name type="scientific">Hyalella azteca</name>
    <name type="common">Amphipod</name>
    <dbReference type="NCBI Taxonomy" id="294128"/>
    <lineage>
        <taxon>Eukaryota</taxon>
        <taxon>Metazoa</taxon>
        <taxon>Ecdysozoa</taxon>
        <taxon>Arthropoda</taxon>
        <taxon>Crustacea</taxon>
        <taxon>Multicrustacea</taxon>
        <taxon>Malacostraca</taxon>
        <taxon>Eumalacostraca</taxon>
        <taxon>Peracarida</taxon>
        <taxon>Amphipoda</taxon>
        <taxon>Senticaudata</taxon>
        <taxon>Talitrida</taxon>
        <taxon>Talitroidea</taxon>
        <taxon>Hyalellidae</taxon>
        <taxon>Hyalella</taxon>
    </lineage>
</organism>
<sequence length="145" mass="16044">MASPTDTMLSHSTSKHPLPDDDEDDNGNQHHHHPQPQQQQQQPLQMHGYHQQNLHHRFGGSTQAHHPLNGSNQLGGTYQSNSKLHRLAQKHGLNKKGLVILLLCSASCILLLIALVTLVVLWPKTSEGDHTEVCLTPDCLRASAQ</sequence>
<feature type="compositionally biased region" description="Polar residues" evidence="1">
    <location>
        <begin position="60"/>
        <end position="77"/>
    </location>
</feature>
<protein>
    <submittedName>
        <fullName evidence="4">Uncharacterized protein LOC108674955</fullName>
    </submittedName>
</protein>
<evidence type="ECO:0000313" key="4">
    <source>
        <dbReference type="RefSeq" id="XP_018018430.1"/>
    </source>
</evidence>
<feature type="compositionally biased region" description="Low complexity" evidence="1">
    <location>
        <begin position="35"/>
        <end position="52"/>
    </location>
</feature>
<evidence type="ECO:0000256" key="2">
    <source>
        <dbReference type="SAM" id="Phobius"/>
    </source>
</evidence>
<dbReference type="OrthoDB" id="10411626at2759"/>
<gene>
    <name evidence="4" type="primary">LOC108674955</name>
</gene>
<dbReference type="Proteomes" id="UP000694843">
    <property type="component" value="Unplaced"/>
</dbReference>
<dbReference type="KEGG" id="hazt:108674955"/>
<keyword evidence="2" id="KW-0812">Transmembrane</keyword>
<keyword evidence="2" id="KW-0472">Membrane</keyword>
<proteinExistence type="predicted"/>
<feature type="non-terminal residue" evidence="4">
    <location>
        <position position="145"/>
    </location>
</feature>
<reference evidence="4" key="1">
    <citation type="submission" date="2025-08" db="UniProtKB">
        <authorList>
            <consortium name="RefSeq"/>
        </authorList>
    </citation>
    <scope>IDENTIFICATION</scope>
    <source>
        <tissue evidence="4">Whole organism</tissue>
    </source>
</reference>
<dbReference type="RefSeq" id="XP_018018430.1">
    <property type="nucleotide sequence ID" value="XM_018162941.1"/>
</dbReference>
<dbReference type="GeneID" id="108674955"/>
<name>A0A8B7NXJ1_HYAAZ</name>
<evidence type="ECO:0000256" key="1">
    <source>
        <dbReference type="SAM" id="MobiDB-lite"/>
    </source>
</evidence>
<accession>A0A8B7NXJ1</accession>
<evidence type="ECO:0000313" key="3">
    <source>
        <dbReference type="Proteomes" id="UP000694843"/>
    </source>
</evidence>
<feature type="region of interest" description="Disordered" evidence="1">
    <location>
        <begin position="1"/>
        <end position="77"/>
    </location>
</feature>
<feature type="compositionally biased region" description="Polar residues" evidence="1">
    <location>
        <begin position="1"/>
        <end position="12"/>
    </location>
</feature>
<dbReference type="AlphaFoldDB" id="A0A8B7NXJ1"/>